<comment type="caution">
    <text evidence="1">The sequence shown here is derived from an EMBL/GenBank/DDBJ whole genome shotgun (WGS) entry which is preliminary data.</text>
</comment>
<accession>A0A098RYG6</accession>
<dbReference type="AlphaFoldDB" id="A0A098RYG6"/>
<dbReference type="OrthoDB" id="982337at2"/>
<dbReference type="PROSITE" id="PS51257">
    <property type="entry name" value="PROKAR_LIPOPROTEIN"/>
    <property type="match status" value="1"/>
</dbReference>
<dbReference type="Proteomes" id="UP000029736">
    <property type="component" value="Unassembled WGS sequence"/>
</dbReference>
<organism evidence="1 2">
    <name type="scientific">Phaeodactylibacter xiamenensis</name>
    <dbReference type="NCBI Taxonomy" id="1524460"/>
    <lineage>
        <taxon>Bacteria</taxon>
        <taxon>Pseudomonadati</taxon>
        <taxon>Bacteroidota</taxon>
        <taxon>Saprospiria</taxon>
        <taxon>Saprospirales</taxon>
        <taxon>Haliscomenobacteraceae</taxon>
        <taxon>Phaeodactylibacter</taxon>
    </lineage>
</organism>
<dbReference type="EMBL" id="JPOS01000092">
    <property type="protein sequence ID" value="KGE85214.1"/>
    <property type="molecule type" value="Genomic_DNA"/>
</dbReference>
<reference evidence="1 2" key="1">
    <citation type="journal article" date="2014" name="Int. J. Syst. Evol. Microbiol.">
        <title>Phaeodactylibacter xiamenensis gen. nov., sp. nov., a member of the family Saprospiraceae isolated from the marine alga Phaeodactylum tricornutum.</title>
        <authorList>
            <person name="Chen Z.Jr."/>
            <person name="Lei X."/>
            <person name="Lai Q."/>
            <person name="Li Y."/>
            <person name="Zhang B."/>
            <person name="Zhang J."/>
            <person name="Zhang H."/>
            <person name="Yang L."/>
            <person name="Zheng W."/>
            <person name="Tian Y."/>
            <person name="Yu Z."/>
            <person name="Xu H.Jr."/>
            <person name="Zheng T."/>
        </authorList>
    </citation>
    <scope>NUCLEOTIDE SEQUENCE [LARGE SCALE GENOMIC DNA]</scope>
    <source>
        <strain evidence="1 2">KD52</strain>
    </source>
</reference>
<protein>
    <recommendedName>
        <fullName evidence="3">Lipocalin-like domain-containing protein</fullName>
    </recommendedName>
</protein>
<sequence>MNKLPFFLLLALTIGCSSDPAPDTDTAKADLQKTLPGTWESVSLRVDINTANGTDTSYVFEVREEEWISRLGVKPVKTYYKLDNKYEQVFTSLTDTILSTSRGMWNVFGDTLMMVEPNATYHYEAGIENGLISLKARMDWDGDGEEDDDYVGVHRKISSATE</sequence>
<keyword evidence="2" id="KW-1185">Reference proteome</keyword>
<evidence type="ECO:0000313" key="1">
    <source>
        <dbReference type="EMBL" id="KGE85214.1"/>
    </source>
</evidence>
<dbReference type="RefSeq" id="WP_044229282.1">
    <property type="nucleotide sequence ID" value="NZ_JBKAGJ010000011.1"/>
</dbReference>
<evidence type="ECO:0008006" key="3">
    <source>
        <dbReference type="Google" id="ProtNLM"/>
    </source>
</evidence>
<dbReference type="STRING" id="1524460.IX84_29535"/>
<name>A0A098RYG6_9BACT</name>
<gene>
    <name evidence="1" type="ORF">IX84_29535</name>
</gene>
<evidence type="ECO:0000313" key="2">
    <source>
        <dbReference type="Proteomes" id="UP000029736"/>
    </source>
</evidence>
<proteinExistence type="predicted"/>